<comment type="caution">
    <text evidence="2">The sequence shown here is derived from an EMBL/GenBank/DDBJ whole genome shotgun (WGS) entry which is preliminary data.</text>
</comment>
<name>A0AAP0PG98_9MAGN</name>
<evidence type="ECO:0000256" key="1">
    <source>
        <dbReference type="SAM" id="MobiDB-lite"/>
    </source>
</evidence>
<gene>
    <name evidence="2" type="ORF">Scep_009491</name>
</gene>
<proteinExistence type="predicted"/>
<keyword evidence="3" id="KW-1185">Reference proteome</keyword>
<protein>
    <submittedName>
        <fullName evidence="2">Uncharacterized protein</fullName>
    </submittedName>
</protein>
<evidence type="ECO:0000313" key="3">
    <source>
        <dbReference type="Proteomes" id="UP001419268"/>
    </source>
</evidence>
<dbReference type="Proteomes" id="UP001419268">
    <property type="component" value="Unassembled WGS sequence"/>
</dbReference>
<organism evidence="2 3">
    <name type="scientific">Stephania cephalantha</name>
    <dbReference type="NCBI Taxonomy" id="152367"/>
    <lineage>
        <taxon>Eukaryota</taxon>
        <taxon>Viridiplantae</taxon>
        <taxon>Streptophyta</taxon>
        <taxon>Embryophyta</taxon>
        <taxon>Tracheophyta</taxon>
        <taxon>Spermatophyta</taxon>
        <taxon>Magnoliopsida</taxon>
        <taxon>Ranunculales</taxon>
        <taxon>Menispermaceae</taxon>
        <taxon>Menispermoideae</taxon>
        <taxon>Cissampelideae</taxon>
        <taxon>Stephania</taxon>
    </lineage>
</organism>
<reference evidence="2 3" key="1">
    <citation type="submission" date="2024-01" db="EMBL/GenBank/DDBJ databases">
        <title>Genome assemblies of Stephania.</title>
        <authorList>
            <person name="Yang L."/>
        </authorList>
    </citation>
    <scope>NUCLEOTIDE SEQUENCE [LARGE SCALE GENOMIC DNA]</scope>
    <source>
        <strain evidence="2">JXDWG</strain>
        <tissue evidence="2">Leaf</tissue>
    </source>
</reference>
<evidence type="ECO:0000313" key="2">
    <source>
        <dbReference type="EMBL" id="KAK9139810.1"/>
    </source>
</evidence>
<feature type="region of interest" description="Disordered" evidence="1">
    <location>
        <begin position="1"/>
        <end position="30"/>
    </location>
</feature>
<sequence length="53" mass="5878">MASVARGTQWVKDQTGPLGQRLPTWRPRDLGPLQEVFGPIVQTSDDVKPVGYK</sequence>
<dbReference type="EMBL" id="JBBNAG010000004">
    <property type="protein sequence ID" value="KAK9139810.1"/>
    <property type="molecule type" value="Genomic_DNA"/>
</dbReference>
<dbReference type="AlphaFoldDB" id="A0AAP0PG98"/>
<accession>A0AAP0PG98</accession>